<feature type="transmembrane region" description="Helical" evidence="1">
    <location>
        <begin position="241"/>
        <end position="268"/>
    </location>
</feature>
<name>A0ABU0M6U8_9HYPH</name>
<reference evidence="3 4" key="1">
    <citation type="submission" date="2023-07" db="EMBL/GenBank/DDBJ databases">
        <title>Genomic Encyclopedia of Type Strains, Phase IV (KMG-IV): sequencing the most valuable type-strain genomes for metagenomic binning, comparative biology and taxonomic classification.</title>
        <authorList>
            <person name="Goeker M."/>
        </authorList>
    </citation>
    <scope>NUCLEOTIDE SEQUENCE [LARGE SCALE GENOMIC DNA]</scope>
    <source>
        <strain evidence="3 4">B1-1</strain>
    </source>
</reference>
<comment type="caution">
    <text evidence="3">The sequence shown here is derived from an EMBL/GenBank/DDBJ whole genome shotgun (WGS) entry which is preliminary data.</text>
</comment>
<dbReference type="Gene3D" id="3.30.70.100">
    <property type="match status" value="2"/>
</dbReference>
<proteinExistence type="predicted"/>
<dbReference type="GO" id="GO:0004497">
    <property type="term" value="F:monooxygenase activity"/>
    <property type="evidence" value="ECO:0007669"/>
    <property type="project" value="UniProtKB-KW"/>
</dbReference>
<keyword evidence="1" id="KW-0812">Transmembrane</keyword>
<feature type="domain" description="ABM" evidence="2">
    <location>
        <begin position="2"/>
        <end position="66"/>
    </location>
</feature>
<accession>A0ABU0M6U8</accession>
<organism evidence="3 4">
    <name type="scientific">Kaistia geumhonensis</name>
    <dbReference type="NCBI Taxonomy" id="410839"/>
    <lineage>
        <taxon>Bacteria</taxon>
        <taxon>Pseudomonadati</taxon>
        <taxon>Pseudomonadota</taxon>
        <taxon>Alphaproteobacteria</taxon>
        <taxon>Hyphomicrobiales</taxon>
        <taxon>Kaistiaceae</taxon>
        <taxon>Kaistia</taxon>
    </lineage>
</organism>
<keyword evidence="3" id="KW-0503">Monooxygenase</keyword>
<dbReference type="Pfam" id="PF03992">
    <property type="entry name" value="ABM"/>
    <property type="match status" value="1"/>
</dbReference>
<dbReference type="RefSeq" id="WP_266279285.1">
    <property type="nucleotide sequence ID" value="NZ_JAPKNF010000001.1"/>
</dbReference>
<gene>
    <name evidence="3" type="ORF">QO015_002300</name>
</gene>
<sequence>MTKITLVEGCESAFALWQAAFTREAATADGFASIEILPEFAGSAEWRIIQRFRDAASLEAWQRSPDRAARIAELDALRVHGEAGDGDELAPDFHSLSCVTEVIASEVKPSHEADFQAWAADVQAKQSLFPGYMGTLVQAPVSSALPYWTTLVRYSTQEELERWLGSPERKALLERSDPEVSTWKSRRLSPFSGWFPAEPDRPPPAAWKQTMLVLLVLFPVVMLEIRFLSPLTAALPGPVATFIGNAISVALVSWPLMRFAIAGLGWWLSPPADQRGRSEALGLATVLLLYAIEIAIFMLLP</sequence>
<evidence type="ECO:0000259" key="2">
    <source>
        <dbReference type="Pfam" id="PF03992"/>
    </source>
</evidence>
<dbReference type="InterPro" id="IPR007138">
    <property type="entry name" value="ABM_dom"/>
</dbReference>
<keyword evidence="1" id="KW-1133">Transmembrane helix</keyword>
<dbReference type="Proteomes" id="UP001223743">
    <property type="component" value="Unassembled WGS sequence"/>
</dbReference>
<dbReference type="EMBL" id="JAUSWJ010000001">
    <property type="protein sequence ID" value="MDQ0516687.1"/>
    <property type="molecule type" value="Genomic_DNA"/>
</dbReference>
<protein>
    <submittedName>
        <fullName evidence="3">Antibiotic biosynthesis monooxygenase (ABM) superfamily enzyme</fullName>
    </submittedName>
</protein>
<keyword evidence="1" id="KW-0472">Membrane</keyword>
<evidence type="ECO:0000313" key="4">
    <source>
        <dbReference type="Proteomes" id="UP001223743"/>
    </source>
</evidence>
<evidence type="ECO:0000256" key="1">
    <source>
        <dbReference type="SAM" id="Phobius"/>
    </source>
</evidence>
<dbReference type="PANTHER" id="PTHR40057:SF1">
    <property type="entry name" value="SLR1162 PROTEIN"/>
    <property type="match status" value="1"/>
</dbReference>
<keyword evidence="4" id="KW-1185">Reference proteome</keyword>
<evidence type="ECO:0000313" key="3">
    <source>
        <dbReference type="EMBL" id="MDQ0516687.1"/>
    </source>
</evidence>
<keyword evidence="3" id="KW-0560">Oxidoreductase</keyword>
<feature type="transmembrane region" description="Helical" evidence="1">
    <location>
        <begin position="280"/>
        <end position="300"/>
    </location>
</feature>
<dbReference type="SUPFAM" id="SSF54909">
    <property type="entry name" value="Dimeric alpha+beta barrel"/>
    <property type="match status" value="2"/>
</dbReference>
<dbReference type="InterPro" id="IPR038762">
    <property type="entry name" value="ABM_predict"/>
</dbReference>
<dbReference type="InterPro" id="IPR011008">
    <property type="entry name" value="Dimeric_a/b-barrel"/>
</dbReference>
<dbReference type="PANTHER" id="PTHR40057">
    <property type="entry name" value="SLR1162 PROTEIN"/>
    <property type="match status" value="1"/>
</dbReference>
<feature type="transmembrane region" description="Helical" evidence="1">
    <location>
        <begin position="211"/>
        <end position="229"/>
    </location>
</feature>